<evidence type="ECO:0000313" key="4">
    <source>
        <dbReference type="Proteomes" id="UP000249447"/>
    </source>
</evidence>
<dbReference type="PROSITE" id="PS50924">
    <property type="entry name" value="MHYT"/>
    <property type="match status" value="1"/>
</dbReference>
<keyword evidence="1" id="KW-0812">Transmembrane</keyword>
<keyword evidence="1" id="KW-1133">Transmembrane helix</keyword>
<evidence type="ECO:0000259" key="2">
    <source>
        <dbReference type="PROSITE" id="PS50924"/>
    </source>
</evidence>
<evidence type="ECO:0000313" key="3">
    <source>
        <dbReference type="EMBL" id="AWV05979.1"/>
    </source>
</evidence>
<dbReference type="InterPro" id="IPR005330">
    <property type="entry name" value="MHYT_dom"/>
</dbReference>
<dbReference type="EMBL" id="CP029843">
    <property type="protein sequence ID" value="AWV05979.1"/>
    <property type="molecule type" value="Genomic_DNA"/>
</dbReference>
<reference evidence="3 4" key="1">
    <citation type="submission" date="2018-05" db="EMBL/GenBank/DDBJ databases">
        <title>The complete genome of Lysobacter maris HZ9B, a marine bacterium antagonistic against terrestrial plant pathogens.</title>
        <authorList>
            <person name="Zhang X.-Q."/>
        </authorList>
    </citation>
    <scope>NUCLEOTIDE SEQUENCE [LARGE SCALE GENOMIC DNA]</scope>
    <source>
        <strain evidence="3 4">HZ9B</strain>
    </source>
</reference>
<dbReference type="AlphaFoldDB" id="A0A2U9T8Y7"/>
<dbReference type="GO" id="GO:0016020">
    <property type="term" value="C:membrane"/>
    <property type="evidence" value="ECO:0007669"/>
    <property type="project" value="UniProtKB-UniRule"/>
</dbReference>
<accession>A0A2U9T8Y7</accession>
<feature type="transmembrane region" description="Helical" evidence="1">
    <location>
        <begin position="114"/>
        <end position="135"/>
    </location>
</feature>
<protein>
    <submittedName>
        <fullName evidence="3">Histidine kinase</fullName>
    </submittedName>
</protein>
<feature type="transmembrane region" description="Helical" evidence="1">
    <location>
        <begin position="14"/>
        <end position="37"/>
    </location>
</feature>
<keyword evidence="3" id="KW-0808">Transferase</keyword>
<proteinExistence type="predicted"/>
<evidence type="ECO:0000256" key="1">
    <source>
        <dbReference type="PROSITE-ProRule" id="PRU00244"/>
    </source>
</evidence>
<feature type="transmembrane region" description="Helical" evidence="1">
    <location>
        <begin position="83"/>
        <end position="102"/>
    </location>
</feature>
<organism evidence="3 4">
    <name type="scientific">Marilutibacter maris</name>
    <dbReference type="NCBI Taxonomy" id="1605891"/>
    <lineage>
        <taxon>Bacteria</taxon>
        <taxon>Pseudomonadati</taxon>
        <taxon>Pseudomonadota</taxon>
        <taxon>Gammaproteobacteria</taxon>
        <taxon>Lysobacterales</taxon>
        <taxon>Lysobacteraceae</taxon>
        <taxon>Marilutibacter</taxon>
    </lineage>
</organism>
<dbReference type="KEGG" id="lmb:C9I47_0253"/>
<dbReference type="Proteomes" id="UP000249447">
    <property type="component" value="Chromosome"/>
</dbReference>
<feature type="transmembrane region" description="Helical" evidence="1">
    <location>
        <begin position="49"/>
        <end position="71"/>
    </location>
</feature>
<dbReference type="GO" id="GO:0016301">
    <property type="term" value="F:kinase activity"/>
    <property type="evidence" value="ECO:0007669"/>
    <property type="project" value="UniProtKB-KW"/>
</dbReference>
<name>A0A2U9T8Y7_9GAMM</name>
<feature type="domain" description="MHYT" evidence="2">
    <location>
        <begin position="11"/>
        <end position="201"/>
    </location>
</feature>
<feature type="transmembrane region" description="Helical" evidence="1">
    <location>
        <begin position="221"/>
        <end position="240"/>
    </location>
</feature>
<dbReference type="Pfam" id="PF03707">
    <property type="entry name" value="MHYT"/>
    <property type="match status" value="3"/>
</dbReference>
<feature type="transmembrane region" description="Helical" evidence="1">
    <location>
        <begin position="180"/>
        <end position="201"/>
    </location>
</feature>
<dbReference type="PANTHER" id="PTHR35152:SF1">
    <property type="entry name" value="DOMAIN SIGNALLING PROTEIN, PUTATIVE (AFU_ORTHOLOGUE AFUA_5G11310)-RELATED"/>
    <property type="match status" value="1"/>
</dbReference>
<dbReference type="RefSeq" id="WP_223250225.1">
    <property type="nucleotide sequence ID" value="NZ_CP029843.1"/>
</dbReference>
<dbReference type="PANTHER" id="PTHR35152">
    <property type="entry name" value="DOMAIN SIGNALLING PROTEIN, PUTATIVE (AFU_ORTHOLOGUE AFUA_5G11310)-RELATED"/>
    <property type="match status" value="1"/>
</dbReference>
<keyword evidence="3" id="KW-0418">Kinase</keyword>
<gene>
    <name evidence="3" type="ORF">C9I47_0253</name>
</gene>
<keyword evidence="1" id="KW-0472">Membrane</keyword>
<feature type="transmembrane region" description="Helical" evidence="1">
    <location>
        <begin position="147"/>
        <end position="168"/>
    </location>
</feature>
<sequence length="250" mass="25645">MPHEHAIQCIHEPYLVVLSYLVSVLGSFTALQLAVAIPAATGPAQRLRAIVAAGVAMGGGAIWAMHFIAMLACNMDIPVAYDVALTTLSALIGMVSCMLGLSIAGSGVFGWGKLVVAGVFMGLGVTGMHYTGMAAMMMPANAVYDTALVAASATIAVVASIVALWLAFNLRGAMQMFGSALVMGIAVCGMHYTGMAAASFLPNGAGNAVLAGGLSGDYLGSSIFVVTTVVLAMMLVTSLVRQRQRQLVEI</sequence>
<keyword evidence="4" id="KW-1185">Reference proteome</keyword>